<evidence type="ECO:0000256" key="7">
    <source>
        <dbReference type="ARBA" id="ARBA00023136"/>
    </source>
</evidence>
<feature type="transmembrane region" description="Helical" evidence="8">
    <location>
        <begin position="150"/>
        <end position="170"/>
    </location>
</feature>
<feature type="transmembrane region" description="Helical" evidence="8">
    <location>
        <begin position="205"/>
        <end position="223"/>
    </location>
</feature>
<keyword evidence="6 8" id="KW-1133">Transmembrane helix</keyword>
<comment type="subcellular location">
    <subcellularLocation>
        <location evidence="8">Cell membrane</location>
        <topology evidence="8">Multi-pass membrane protein</topology>
    </subcellularLocation>
    <subcellularLocation>
        <location evidence="2">Membrane</location>
        <topology evidence="2">Multi-pass membrane protein</topology>
    </subcellularLocation>
</comment>
<evidence type="ECO:0000313" key="11">
    <source>
        <dbReference type="Proteomes" id="UP001565368"/>
    </source>
</evidence>
<evidence type="ECO:0000313" key="10">
    <source>
        <dbReference type="EMBL" id="KAL1410434.1"/>
    </source>
</evidence>
<gene>
    <name evidence="10" type="primary">PNS1</name>
    <name evidence="10" type="ORF">Q8F55_004445</name>
</gene>
<keyword evidence="5 8" id="KW-0812">Transmembrane</keyword>
<dbReference type="EMBL" id="JBBXJM010000003">
    <property type="protein sequence ID" value="KAL1410434.1"/>
    <property type="molecule type" value="Genomic_DNA"/>
</dbReference>
<name>A0ABR3Q6T2_9TREE</name>
<feature type="transmembrane region" description="Helical" evidence="8">
    <location>
        <begin position="507"/>
        <end position="526"/>
    </location>
</feature>
<evidence type="ECO:0000256" key="1">
    <source>
        <dbReference type="ARBA" id="ARBA00002957"/>
    </source>
</evidence>
<feature type="region of interest" description="Disordered" evidence="9">
    <location>
        <begin position="1"/>
        <end position="88"/>
    </location>
</feature>
<sequence>MSAAQYYNGDKQQYQPPPQSYQPINPNQQQYDMKSSQPYAQGQTYAAPSYPPPNHQQQQQIDAEYGGDKNWGDEAPHSQQTAETGQRFKPKTRLNDPIFLVLFIANLVGWAVVSAIAIRTFVQYNGLGGGLGNAREGGTGSSVTLNYHTVYLLLCVCGLALVVSFVWLMFVRMFTKVIMEVTLALTVILNIGICIWYFINKYWSGAIIFAVIALISVLSYFFMRKRIPFTKLLVQTTIDVTKHHPSVYVVVILGLIVEAALSVWFAFTVIAIYVKWTPNSAACVGDGSCSSAKVTGLIVYATFSFFWTSQVVANIVLCTLAGGVFGGENKHSFGMLTPSGWYYYGPRMNDGTGLPKNASWKALMRACTVSLGSIAFGSLIVTLLELLETFFRMLQSSESSQGDTVGAILACCAACCVSCIRGLVAWFNKYAYIEISLYGKAYIPAAKDTWKLLKDRGIDALVNDSLVSMLIMWGSYINGFLCGLFGYCYLRFTKPSYNADGQYTAPVILFSFLIGINLSVTIGRALDAGTSTIFVGLGEHPMVLAQRAPVLFEMIRQKYPRVVQGVPQNY</sequence>
<dbReference type="PANTHER" id="PTHR12385:SF4">
    <property type="entry name" value="PROTEIN PNS1"/>
    <property type="match status" value="1"/>
</dbReference>
<comment type="function">
    <text evidence="1 8">Probably involved in transport through the plasma membrane.</text>
</comment>
<protein>
    <recommendedName>
        <fullName evidence="4 8">Protein PNS1</fullName>
    </recommendedName>
</protein>
<feature type="compositionally biased region" description="Polar residues" evidence="9">
    <location>
        <begin position="32"/>
        <end position="46"/>
    </location>
</feature>
<feature type="transmembrane region" description="Helical" evidence="8">
    <location>
        <begin position="97"/>
        <end position="118"/>
    </location>
</feature>
<keyword evidence="11" id="KW-1185">Reference proteome</keyword>
<dbReference type="RefSeq" id="XP_069210378.1">
    <property type="nucleotide sequence ID" value="XM_069352960.1"/>
</dbReference>
<keyword evidence="7 8" id="KW-0472">Membrane</keyword>
<comment type="similarity">
    <text evidence="3 8">Belongs to the CTL (choline transporter-like) family.</text>
</comment>
<proteinExistence type="inferred from homology"/>
<evidence type="ECO:0000256" key="9">
    <source>
        <dbReference type="SAM" id="MobiDB-lite"/>
    </source>
</evidence>
<accession>A0ABR3Q6T2</accession>
<evidence type="ECO:0000256" key="3">
    <source>
        <dbReference type="ARBA" id="ARBA00007168"/>
    </source>
</evidence>
<evidence type="ECO:0000256" key="8">
    <source>
        <dbReference type="RuleBase" id="RU368066"/>
    </source>
</evidence>
<evidence type="ECO:0000256" key="6">
    <source>
        <dbReference type="ARBA" id="ARBA00022989"/>
    </source>
</evidence>
<feature type="transmembrane region" description="Helical" evidence="8">
    <location>
        <begin position="247"/>
        <end position="274"/>
    </location>
</feature>
<feature type="transmembrane region" description="Helical" evidence="8">
    <location>
        <begin position="362"/>
        <end position="384"/>
    </location>
</feature>
<evidence type="ECO:0000256" key="4">
    <source>
        <dbReference type="ARBA" id="ARBA00015388"/>
    </source>
</evidence>
<feature type="transmembrane region" description="Helical" evidence="8">
    <location>
        <begin position="404"/>
        <end position="427"/>
    </location>
</feature>
<comment type="caution">
    <text evidence="10">The sequence shown here is derived from an EMBL/GenBank/DDBJ whole genome shotgun (WGS) entry which is preliminary data.</text>
</comment>
<feature type="transmembrane region" description="Helical" evidence="8">
    <location>
        <begin position="177"/>
        <end position="199"/>
    </location>
</feature>
<feature type="transmembrane region" description="Helical" evidence="8">
    <location>
        <begin position="466"/>
        <end position="487"/>
    </location>
</feature>
<dbReference type="Pfam" id="PF04515">
    <property type="entry name" value="Choline_transpo"/>
    <property type="match status" value="1"/>
</dbReference>
<evidence type="ECO:0000256" key="2">
    <source>
        <dbReference type="ARBA" id="ARBA00004141"/>
    </source>
</evidence>
<feature type="transmembrane region" description="Helical" evidence="8">
    <location>
        <begin position="294"/>
        <end position="325"/>
    </location>
</feature>
<dbReference type="PANTHER" id="PTHR12385">
    <property type="entry name" value="CHOLINE TRANSPORTER-LIKE (SLC FAMILY 44)"/>
    <property type="match status" value="1"/>
</dbReference>
<evidence type="ECO:0000256" key="5">
    <source>
        <dbReference type="ARBA" id="ARBA00022692"/>
    </source>
</evidence>
<reference evidence="10 11" key="1">
    <citation type="submission" date="2023-08" db="EMBL/GenBank/DDBJ databases">
        <title>Annotated Genome Sequence of Vanrija albida AlHP1.</title>
        <authorList>
            <person name="Herzog R."/>
        </authorList>
    </citation>
    <scope>NUCLEOTIDE SEQUENCE [LARGE SCALE GENOMIC DNA]</scope>
    <source>
        <strain evidence="10 11">AlHP1</strain>
    </source>
</reference>
<feature type="compositionally biased region" description="Low complexity" evidence="9">
    <location>
        <begin position="21"/>
        <end position="31"/>
    </location>
</feature>
<feature type="compositionally biased region" description="Basic and acidic residues" evidence="9">
    <location>
        <begin position="66"/>
        <end position="76"/>
    </location>
</feature>
<dbReference type="InterPro" id="IPR007603">
    <property type="entry name" value="Choline_transptr-like"/>
</dbReference>
<organism evidence="10 11">
    <name type="scientific">Vanrija albida</name>
    <dbReference type="NCBI Taxonomy" id="181172"/>
    <lineage>
        <taxon>Eukaryota</taxon>
        <taxon>Fungi</taxon>
        <taxon>Dikarya</taxon>
        <taxon>Basidiomycota</taxon>
        <taxon>Agaricomycotina</taxon>
        <taxon>Tremellomycetes</taxon>
        <taxon>Trichosporonales</taxon>
        <taxon>Trichosporonaceae</taxon>
        <taxon>Vanrija</taxon>
    </lineage>
</organism>
<dbReference type="Proteomes" id="UP001565368">
    <property type="component" value="Unassembled WGS sequence"/>
</dbReference>
<dbReference type="GeneID" id="95985488"/>